<organism evidence="1 2">
    <name type="scientific">Dermacentor silvarum</name>
    <name type="common">Tick</name>
    <dbReference type="NCBI Taxonomy" id="543639"/>
    <lineage>
        <taxon>Eukaryota</taxon>
        <taxon>Metazoa</taxon>
        <taxon>Ecdysozoa</taxon>
        <taxon>Arthropoda</taxon>
        <taxon>Chelicerata</taxon>
        <taxon>Arachnida</taxon>
        <taxon>Acari</taxon>
        <taxon>Parasitiformes</taxon>
        <taxon>Ixodida</taxon>
        <taxon>Ixodoidea</taxon>
        <taxon>Ixodidae</taxon>
        <taxon>Rhipicephalinae</taxon>
        <taxon>Dermacentor</taxon>
    </lineage>
</organism>
<proteinExistence type="predicted"/>
<comment type="caution">
    <text evidence="1">The sequence shown here is derived from an EMBL/GenBank/DDBJ whole genome shotgun (WGS) entry which is preliminary data.</text>
</comment>
<sequence length="79" mass="8762">MPAVCASVVAVLFYMSSLDGDFVHDDMVAVVGNPDVTGENRRHALSSSSSLWMSDFWGRPMADPRSHKSYRPLTVLSFR</sequence>
<name>A0ACB8DIN6_DERSI</name>
<reference evidence="1" key="1">
    <citation type="submission" date="2020-05" db="EMBL/GenBank/DDBJ databases">
        <title>Large-scale comparative analyses of tick genomes elucidate their genetic diversity and vector capacities.</title>
        <authorList>
            <person name="Jia N."/>
            <person name="Wang J."/>
            <person name="Shi W."/>
            <person name="Du L."/>
            <person name="Sun Y."/>
            <person name="Zhan W."/>
            <person name="Jiang J."/>
            <person name="Wang Q."/>
            <person name="Zhang B."/>
            <person name="Ji P."/>
            <person name="Sakyi L.B."/>
            <person name="Cui X."/>
            <person name="Yuan T."/>
            <person name="Jiang B."/>
            <person name="Yang W."/>
            <person name="Lam T.T.-Y."/>
            <person name="Chang Q."/>
            <person name="Ding S."/>
            <person name="Wang X."/>
            <person name="Zhu J."/>
            <person name="Ruan X."/>
            <person name="Zhao L."/>
            <person name="Wei J."/>
            <person name="Que T."/>
            <person name="Du C."/>
            <person name="Cheng J."/>
            <person name="Dai P."/>
            <person name="Han X."/>
            <person name="Huang E."/>
            <person name="Gao Y."/>
            <person name="Liu J."/>
            <person name="Shao H."/>
            <person name="Ye R."/>
            <person name="Li L."/>
            <person name="Wei W."/>
            <person name="Wang X."/>
            <person name="Wang C."/>
            <person name="Yang T."/>
            <person name="Huo Q."/>
            <person name="Li W."/>
            <person name="Guo W."/>
            <person name="Chen H."/>
            <person name="Zhou L."/>
            <person name="Ni X."/>
            <person name="Tian J."/>
            <person name="Zhou Y."/>
            <person name="Sheng Y."/>
            <person name="Liu T."/>
            <person name="Pan Y."/>
            <person name="Xia L."/>
            <person name="Li J."/>
            <person name="Zhao F."/>
            <person name="Cao W."/>
        </authorList>
    </citation>
    <scope>NUCLEOTIDE SEQUENCE</scope>
    <source>
        <strain evidence="1">Dsil-2018</strain>
    </source>
</reference>
<gene>
    <name evidence="1" type="ORF">HPB49_008647</name>
</gene>
<accession>A0ACB8DIN6</accession>
<evidence type="ECO:0000313" key="1">
    <source>
        <dbReference type="EMBL" id="KAH7970511.1"/>
    </source>
</evidence>
<dbReference type="Proteomes" id="UP000821865">
    <property type="component" value="Chromosome 11"/>
</dbReference>
<dbReference type="EMBL" id="CM023480">
    <property type="protein sequence ID" value="KAH7970511.1"/>
    <property type="molecule type" value="Genomic_DNA"/>
</dbReference>
<keyword evidence="2" id="KW-1185">Reference proteome</keyword>
<protein>
    <submittedName>
        <fullName evidence="1">Uncharacterized protein</fullName>
    </submittedName>
</protein>
<evidence type="ECO:0000313" key="2">
    <source>
        <dbReference type="Proteomes" id="UP000821865"/>
    </source>
</evidence>